<dbReference type="Proteomes" id="UP000003423">
    <property type="component" value="Unassembled WGS sequence"/>
</dbReference>
<gene>
    <name evidence="2" type="ORF">BD31_I0908</name>
</gene>
<sequence length="1064" mass="122649">MRKLRVFISSKTQELHDARMSIKECLKPFNFEVFIFEDDAGARTESSEEVYRTEVSECDIYIGLFREDHSEPTEEEYDIANKNKKEILCYISEYNINQRDKKLDQFIGKIRENNTYDTFDNVKELEQKIQSDMAKLLAKKFIEAQKIPNKTSVFGDKETIQEYLQKICTTNPSSLASINQIASEVMLVWNAMGYSITNCQIDGSTVNFSGKYDDWSGSRKVFIRCVDGSADSSDVVVVNRFLNMNPKFDEGFIFTHQRVSESALEKAKEFENITIQSQFNFYRNILNPESYFQWLKKYYDSSEISKFYVDLNCFKEVQSNGPNFVKEDFGNLEKYVDGWLKDKTKKHLSILGEFGSGKTWFSKKYAKICLDRYLEDPESNRIPILISLRDYAKSYSIKQMITDLLLNEYGFKIRGAFDVFEELNNQGKFLLIFDGFDEMAQKVDYDTVVDNFWELAKVATPNSKVLLTCRTTYFRYEMESQKVLSGKEQLSTSLPLNQPGFEIIHLKEFDESQVIEVMSKRIGNKEQAIEYWEKLKPIYDIPSIAHKPVLIPMLIEVMSDIIENKSVDPSTIYYTYVNRWLKKAHEEKRTFLKTKSQSLFFVTSLAWYMIKSQNLRIHWKKMPEFIDQHFNVDSSELDYYAADLRTNSFLKRDEDGVFEFTHKSMTEFFTAYKFAIELGAAKKQFLTDISNEDRVQKPLPDLIESFGAFILTPEISLFLRDMVSGSHVLKELFERSRKKGDTVGFLNSNLISLLVQMGESIDSQNMFGINLPNAELENCKLTNCILDGSNLQHCLLDGSNLHKSKLNNCNLAGASFQHSNFVGVEGDNVNITNCKGRRSNFKNAILTGANFSNSQFQKSKFIYSILDQIAARNSDFTGTDFTESNFENSTIDNCIFDDCILTGTTFKNANLTNCSFFDAVLTKIELTNVNLKKSKFENHEFVRVGFGAAKMNSTIMINCVFDHCRYNNANLYKSNFRDSKFIKCKFEQTDMNSSNFVNATLSDVIFEGCNLTNSDFTGIKCEKISVDKKTTTKGIIMSENTFRNLPQNFKNAVIRDNPIFFGIN</sequence>
<dbReference type="SUPFAM" id="SSF141571">
    <property type="entry name" value="Pentapeptide repeat-like"/>
    <property type="match status" value="2"/>
</dbReference>
<dbReference type="InterPro" id="IPR027417">
    <property type="entry name" value="P-loop_NTPase"/>
</dbReference>
<dbReference type="Pfam" id="PF05729">
    <property type="entry name" value="NACHT"/>
    <property type="match status" value="1"/>
</dbReference>
<dbReference type="InterPro" id="IPR001646">
    <property type="entry name" value="5peptide_repeat"/>
</dbReference>
<keyword evidence="3" id="KW-1185">Reference proteome</keyword>
<protein>
    <submittedName>
        <fullName evidence="2">Pentapeptide repeat protein</fullName>
    </submittedName>
</protein>
<dbReference type="PANTHER" id="PTHR14136">
    <property type="entry name" value="BTB_POZ DOMAIN-CONTAINING PROTEIN KCTD9"/>
    <property type="match status" value="1"/>
</dbReference>
<dbReference type="PROSITE" id="PS50837">
    <property type="entry name" value="NACHT"/>
    <property type="match status" value="1"/>
</dbReference>
<name>I3CZR3_9ARCH</name>
<dbReference type="InterPro" id="IPR025139">
    <property type="entry name" value="DUF4062"/>
</dbReference>
<comment type="caution">
    <text evidence="2">The sequence shown here is derived from an EMBL/GenBank/DDBJ whole genome shotgun (WGS) entry which is preliminary data.</text>
</comment>
<dbReference type="Gene3D" id="2.160.20.80">
    <property type="entry name" value="E3 ubiquitin-protein ligase SopA"/>
    <property type="match status" value="3"/>
</dbReference>
<dbReference type="InterPro" id="IPR051082">
    <property type="entry name" value="Pentapeptide-BTB/POZ_domain"/>
</dbReference>
<evidence type="ECO:0000313" key="3">
    <source>
        <dbReference type="Proteomes" id="UP000003423"/>
    </source>
</evidence>
<dbReference type="Pfam" id="PF13599">
    <property type="entry name" value="Pentapeptide_4"/>
    <property type="match status" value="3"/>
</dbReference>
<feature type="domain" description="NACHT" evidence="1">
    <location>
        <begin position="346"/>
        <end position="471"/>
    </location>
</feature>
<dbReference type="RefSeq" id="WP_008301817.1">
    <property type="nucleotide sequence ID" value="NZ_AEXL02000168.1"/>
</dbReference>
<dbReference type="Pfam" id="PF13271">
    <property type="entry name" value="DUF4062"/>
    <property type="match status" value="1"/>
</dbReference>
<dbReference type="EMBL" id="AEXL02000168">
    <property type="protein sequence ID" value="EIJ64956.1"/>
    <property type="molecule type" value="Genomic_DNA"/>
</dbReference>
<dbReference type="AlphaFoldDB" id="I3CZR3"/>
<dbReference type="PANTHER" id="PTHR14136:SF17">
    <property type="entry name" value="BTB_POZ DOMAIN-CONTAINING PROTEIN KCTD9"/>
    <property type="match status" value="1"/>
</dbReference>
<organism evidence="2 3">
    <name type="scientific">Candidatus Nitrosopumilus salarius BD31</name>
    <dbReference type="NCBI Taxonomy" id="859350"/>
    <lineage>
        <taxon>Archaea</taxon>
        <taxon>Nitrososphaerota</taxon>
        <taxon>Nitrososphaeria</taxon>
        <taxon>Nitrosopumilales</taxon>
        <taxon>Nitrosopumilaceae</taxon>
        <taxon>Nitrosopumilus</taxon>
    </lineage>
</organism>
<evidence type="ECO:0000313" key="2">
    <source>
        <dbReference type="EMBL" id="EIJ64956.1"/>
    </source>
</evidence>
<dbReference type="SUPFAM" id="SSF52540">
    <property type="entry name" value="P-loop containing nucleoside triphosphate hydrolases"/>
    <property type="match status" value="1"/>
</dbReference>
<dbReference type="OrthoDB" id="387585at2157"/>
<reference evidence="2 3" key="1">
    <citation type="journal article" date="2012" name="J. Bacteriol.">
        <title>Genome sequence of "Candidatus Nitrosopumilus salaria" BD31, an ammonia-oxidizing archaeon from the San Francisco Bay estuary.</title>
        <authorList>
            <person name="Mosier A.C."/>
            <person name="Allen E.E."/>
            <person name="Kim M."/>
            <person name="Ferriera S."/>
            <person name="Francis C.A."/>
        </authorList>
    </citation>
    <scope>NUCLEOTIDE SEQUENCE [LARGE SCALE GENOMIC DNA]</scope>
    <source>
        <strain evidence="2 3">BD31</strain>
    </source>
</reference>
<evidence type="ECO:0000259" key="1">
    <source>
        <dbReference type="PROSITE" id="PS50837"/>
    </source>
</evidence>
<accession>I3CZR3</accession>
<dbReference type="InterPro" id="IPR007111">
    <property type="entry name" value="NACHT_NTPase"/>
</dbReference>
<dbReference type="PATRIC" id="fig|859350.6.peg.2003"/>
<proteinExistence type="predicted"/>
<dbReference type="Gene3D" id="3.40.50.300">
    <property type="entry name" value="P-loop containing nucleotide triphosphate hydrolases"/>
    <property type="match status" value="1"/>
</dbReference>